<feature type="domain" description="Protein kinase" evidence="11">
    <location>
        <begin position="52"/>
        <end position="304"/>
    </location>
</feature>
<dbReference type="SMART" id="SM00220">
    <property type="entry name" value="S_TKc"/>
    <property type="match status" value="1"/>
</dbReference>
<gene>
    <name evidence="13" type="ORF">HK103_003865</name>
</gene>
<dbReference type="Pfam" id="PF00069">
    <property type="entry name" value="Pkinase"/>
    <property type="match status" value="1"/>
</dbReference>
<keyword evidence="14" id="KW-1185">Reference proteome</keyword>
<evidence type="ECO:0000259" key="12">
    <source>
        <dbReference type="PROSITE" id="PS50032"/>
    </source>
</evidence>
<dbReference type="CDD" id="cd12121">
    <property type="entry name" value="MARK_C_like"/>
    <property type="match status" value="1"/>
</dbReference>
<keyword evidence="2" id="KW-0723">Serine/threonine-protein kinase</keyword>
<keyword evidence="6 9" id="KW-0067">ATP-binding</keyword>
<dbReference type="PANTHER" id="PTHR24346:SF30">
    <property type="entry name" value="MATERNAL EMBRYONIC LEUCINE ZIPPER KINASE"/>
    <property type="match status" value="1"/>
</dbReference>
<dbReference type="Pfam" id="PF02149">
    <property type="entry name" value="KA1"/>
    <property type="match status" value="1"/>
</dbReference>
<proteinExistence type="predicted"/>
<organism evidence="13 14">
    <name type="scientific">Boothiomyces macroporosus</name>
    <dbReference type="NCBI Taxonomy" id="261099"/>
    <lineage>
        <taxon>Eukaryota</taxon>
        <taxon>Fungi</taxon>
        <taxon>Fungi incertae sedis</taxon>
        <taxon>Chytridiomycota</taxon>
        <taxon>Chytridiomycota incertae sedis</taxon>
        <taxon>Chytridiomycetes</taxon>
        <taxon>Rhizophydiales</taxon>
        <taxon>Terramycetaceae</taxon>
        <taxon>Boothiomyces</taxon>
    </lineage>
</organism>
<evidence type="ECO:0000256" key="4">
    <source>
        <dbReference type="ARBA" id="ARBA00022741"/>
    </source>
</evidence>
<dbReference type="InterPro" id="IPR008271">
    <property type="entry name" value="Ser/Thr_kinase_AS"/>
</dbReference>
<protein>
    <recommendedName>
        <fullName evidence="1">non-specific serine/threonine protein kinase</fullName>
        <ecNumber evidence="1">2.7.11.1</ecNumber>
    </recommendedName>
</protein>
<dbReference type="PROSITE" id="PS50032">
    <property type="entry name" value="KA1"/>
    <property type="match status" value="1"/>
</dbReference>
<sequence length="620" mass="70198">MEPKPNDTSNEMDDSSQGKKSRQKSIQPDNTVSEDKSIKKTSGSKGTVVGNYQLLETIGEGSFAKVKIAIHQPTQQKVAIKIIDKTKMTDEYSIKNVHREAQVLRSLDHPNIIKLFEVMETKKNIFLILEYAEGGELLEYIVDKGKLKEEEAKRLTKQVLSAIEHAHSMKIVHRDLKAENLLLDDNMNVKISDFGLSNYYDPKNFLQTCCGSPVYSAPELIDGKSYIGPEVDIWSLGINVYAMVVGDLPFADSNLTALYESILKGKYELPEHVTPDCRDFLSKMLQTQPKKRSTCTQLMEHIWLTESSSFLDPMETGYRAFRPKTEDQVDQKILELMFEKMAIDKKAAIQSLLQGKFNQIAGTYYLLAYQKLIGVKNNIVEVAPQLIPTAANSNKGADISDELARVLFQVERNRKVEDKKPTNKEAKALLEFKHKGRQSSSKEGGNVKLEKLEAPGTPIMLPQIADSVKYTNYKSLGMANLKNALPQLPQKDSFSVPKYGMANKPHKSIPIDDSLYSDEGTDPNSEVRTIRFAFNCVCSSVKTPKSLFDILIDILDKNDIVWYHDKYICDCEWGDIKFEVEICKLPRMESYGFRLKRNSGDIWEFKKISSKISQELEKAI</sequence>
<evidence type="ECO:0000256" key="3">
    <source>
        <dbReference type="ARBA" id="ARBA00022679"/>
    </source>
</evidence>
<evidence type="ECO:0000256" key="2">
    <source>
        <dbReference type="ARBA" id="ARBA00022527"/>
    </source>
</evidence>
<dbReference type="InterPro" id="IPR028375">
    <property type="entry name" value="KA1/Ssp2_C"/>
</dbReference>
<feature type="binding site" evidence="9">
    <location>
        <position position="81"/>
    </location>
    <ligand>
        <name>ATP</name>
        <dbReference type="ChEBI" id="CHEBI:30616"/>
    </ligand>
</feature>
<evidence type="ECO:0000256" key="5">
    <source>
        <dbReference type="ARBA" id="ARBA00022777"/>
    </source>
</evidence>
<keyword evidence="5" id="KW-0418">Kinase</keyword>
<evidence type="ECO:0000256" key="1">
    <source>
        <dbReference type="ARBA" id="ARBA00012513"/>
    </source>
</evidence>
<keyword evidence="3" id="KW-0808">Transferase</keyword>
<dbReference type="GO" id="GO:0005524">
    <property type="term" value="F:ATP binding"/>
    <property type="evidence" value="ECO:0007669"/>
    <property type="project" value="UniProtKB-UniRule"/>
</dbReference>
<dbReference type="FunFam" id="3.30.310.80:FF:000011">
    <property type="entry name" value="Non-specific serine/threonine protein kinase"/>
    <property type="match status" value="1"/>
</dbReference>
<dbReference type="AlphaFoldDB" id="A0AAD5UM79"/>
<evidence type="ECO:0000313" key="14">
    <source>
        <dbReference type="Proteomes" id="UP001210925"/>
    </source>
</evidence>
<dbReference type="PANTHER" id="PTHR24346">
    <property type="entry name" value="MAP/MICROTUBULE AFFINITY-REGULATING KINASE"/>
    <property type="match status" value="1"/>
</dbReference>
<dbReference type="GO" id="GO:0035556">
    <property type="term" value="P:intracellular signal transduction"/>
    <property type="evidence" value="ECO:0007669"/>
    <property type="project" value="TreeGrafter"/>
</dbReference>
<evidence type="ECO:0000256" key="7">
    <source>
        <dbReference type="ARBA" id="ARBA00047899"/>
    </source>
</evidence>
<dbReference type="GO" id="GO:0005737">
    <property type="term" value="C:cytoplasm"/>
    <property type="evidence" value="ECO:0007669"/>
    <property type="project" value="TreeGrafter"/>
</dbReference>
<reference evidence="13" key="1">
    <citation type="submission" date="2020-05" db="EMBL/GenBank/DDBJ databases">
        <title>Phylogenomic resolution of chytrid fungi.</title>
        <authorList>
            <person name="Stajich J.E."/>
            <person name="Amses K."/>
            <person name="Simmons R."/>
            <person name="Seto K."/>
            <person name="Myers J."/>
            <person name="Bonds A."/>
            <person name="Quandt C.A."/>
            <person name="Barry K."/>
            <person name="Liu P."/>
            <person name="Grigoriev I."/>
            <person name="Longcore J.E."/>
            <person name="James T.Y."/>
        </authorList>
    </citation>
    <scope>NUCLEOTIDE SEQUENCE</scope>
    <source>
        <strain evidence="13">PLAUS21</strain>
    </source>
</reference>
<evidence type="ECO:0000259" key="11">
    <source>
        <dbReference type="PROSITE" id="PS50011"/>
    </source>
</evidence>
<dbReference type="SUPFAM" id="SSF103243">
    <property type="entry name" value="KA1-like"/>
    <property type="match status" value="1"/>
</dbReference>
<name>A0AAD5UM79_9FUNG</name>
<evidence type="ECO:0000256" key="8">
    <source>
        <dbReference type="ARBA" id="ARBA00048679"/>
    </source>
</evidence>
<evidence type="ECO:0000256" key="10">
    <source>
        <dbReference type="SAM" id="MobiDB-lite"/>
    </source>
</evidence>
<dbReference type="InterPro" id="IPR001772">
    <property type="entry name" value="KA1_dom"/>
</dbReference>
<dbReference type="InterPro" id="IPR011009">
    <property type="entry name" value="Kinase-like_dom_sf"/>
</dbReference>
<dbReference type="PROSITE" id="PS00108">
    <property type="entry name" value="PROTEIN_KINASE_ST"/>
    <property type="match status" value="1"/>
</dbReference>
<dbReference type="Gene3D" id="3.30.310.80">
    <property type="entry name" value="Kinase associated domain 1, KA1"/>
    <property type="match status" value="1"/>
</dbReference>
<evidence type="ECO:0000256" key="6">
    <source>
        <dbReference type="ARBA" id="ARBA00022840"/>
    </source>
</evidence>
<dbReference type="PROSITE" id="PS00107">
    <property type="entry name" value="PROTEIN_KINASE_ATP"/>
    <property type="match status" value="1"/>
</dbReference>
<keyword evidence="4 9" id="KW-0547">Nucleotide-binding</keyword>
<dbReference type="SUPFAM" id="SSF56112">
    <property type="entry name" value="Protein kinase-like (PK-like)"/>
    <property type="match status" value="1"/>
</dbReference>
<dbReference type="PROSITE" id="PS50011">
    <property type="entry name" value="PROTEIN_KINASE_DOM"/>
    <property type="match status" value="1"/>
</dbReference>
<dbReference type="InterPro" id="IPR000719">
    <property type="entry name" value="Prot_kinase_dom"/>
</dbReference>
<dbReference type="FunFam" id="1.10.510.10:FF:000592">
    <property type="entry name" value="CAMK family protein kinase"/>
    <property type="match status" value="1"/>
</dbReference>
<dbReference type="Gene3D" id="1.10.510.10">
    <property type="entry name" value="Transferase(Phosphotransferase) domain 1"/>
    <property type="match status" value="1"/>
</dbReference>
<evidence type="ECO:0000313" key="13">
    <source>
        <dbReference type="EMBL" id="KAJ3262022.1"/>
    </source>
</evidence>
<dbReference type="EC" id="2.7.11.1" evidence="1"/>
<dbReference type="FunFam" id="3.30.200.20:FF:000003">
    <property type="entry name" value="Non-specific serine/threonine protein kinase"/>
    <property type="match status" value="1"/>
</dbReference>
<dbReference type="EMBL" id="JADGKB010000003">
    <property type="protein sequence ID" value="KAJ3262022.1"/>
    <property type="molecule type" value="Genomic_DNA"/>
</dbReference>
<dbReference type="GO" id="GO:0004674">
    <property type="term" value="F:protein serine/threonine kinase activity"/>
    <property type="evidence" value="ECO:0007669"/>
    <property type="project" value="UniProtKB-KW"/>
</dbReference>
<comment type="caution">
    <text evidence="13">The sequence shown here is derived from an EMBL/GenBank/DDBJ whole genome shotgun (WGS) entry which is preliminary data.</text>
</comment>
<comment type="catalytic activity">
    <reaction evidence="7">
        <text>L-threonyl-[protein] + ATP = O-phospho-L-threonyl-[protein] + ADP + H(+)</text>
        <dbReference type="Rhea" id="RHEA:46608"/>
        <dbReference type="Rhea" id="RHEA-COMP:11060"/>
        <dbReference type="Rhea" id="RHEA-COMP:11605"/>
        <dbReference type="ChEBI" id="CHEBI:15378"/>
        <dbReference type="ChEBI" id="CHEBI:30013"/>
        <dbReference type="ChEBI" id="CHEBI:30616"/>
        <dbReference type="ChEBI" id="CHEBI:61977"/>
        <dbReference type="ChEBI" id="CHEBI:456216"/>
        <dbReference type="EC" id="2.7.11.1"/>
    </reaction>
</comment>
<comment type="catalytic activity">
    <reaction evidence="8">
        <text>L-seryl-[protein] + ATP = O-phospho-L-seryl-[protein] + ADP + H(+)</text>
        <dbReference type="Rhea" id="RHEA:17989"/>
        <dbReference type="Rhea" id="RHEA-COMP:9863"/>
        <dbReference type="Rhea" id="RHEA-COMP:11604"/>
        <dbReference type="ChEBI" id="CHEBI:15378"/>
        <dbReference type="ChEBI" id="CHEBI:29999"/>
        <dbReference type="ChEBI" id="CHEBI:30616"/>
        <dbReference type="ChEBI" id="CHEBI:83421"/>
        <dbReference type="ChEBI" id="CHEBI:456216"/>
        <dbReference type="EC" id="2.7.11.1"/>
    </reaction>
</comment>
<feature type="region of interest" description="Disordered" evidence="10">
    <location>
        <begin position="1"/>
        <end position="44"/>
    </location>
</feature>
<accession>A0AAD5UM79</accession>
<dbReference type="InterPro" id="IPR017441">
    <property type="entry name" value="Protein_kinase_ATP_BS"/>
</dbReference>
<evidence type="ECO:0000256" key="9">
    <source>
        <dbReference type="PROSITE-ProRule" id="PRU10141"/>
    </source>
</evidence>
<dbReference type="Proteomes" id="UP001210925">
    <property type="component" value="Unassembled WGS sequence"/>
</dbReference>
<feature type="domain" description="KA1" evidence="12">
    <location>
        <begin position="569"/>
        <end position="618"/>
    </location>
</feature>
<dbReference type="CDD" id="cd14003">
    <property type="entry name" value="STKc_AMPK-like"/>
    <property type="match status" value="1"/>
</dbReference>